<dbReference type="PANTHER" id="PTHR11814">
    <property type="entry name" value="SULFATE TRANSPORTER"/>
    <property type="match status" value="1"/>
</dbReference>
<dbReference type="Proteomes" id="UP000052978">
    <property type="component" value="Unassembled WGS sequence"/>
</dbReference>
<dbReference type="InterPro" id="IPR001902">
    <property type="entry name" value="SLC26A/SulP_fam"/>
</dbReference>
<organism evidence="1 2">
    <name type="scientific">Myotis brandtii</name>
    <name type="common">Brandt's bat</name>
    <dbReference type="NCBI Taxonomy" id="109478"/>
    <lineage>
        <taxon>Eukaryota</taxon>
        <taxon>Metazoa</taxon>
        <taxon>Chordata</taxon>
        <taxon>Craniata</taxon>
        <taxon>Vertebrata</taxon>
        <taxon>Euteleostomi</taxon>
        <taxon>Mammalia</taxon>
        <taxon>Eutheria</taxon>
        <taxon>Laurasiatheria</taxon>
        <taxon>Chiroptera</taxon>
        <taxon>Yangochiroptera</taxon>
        <taxon>Vespertilionidae</taxon>
        <taxon>Myotis</taxon>
    </lineage>
</organism>
<proteinExistence type="predicted"/>
<sequence length="177" mass="20392">MMQPPRSYQDFDSRYRASSYSYDVKRDVYNEETFQQDYRRKSASSGNLDIDITTFQHHIQCSCSWDRFLNCMITIFPFLEWMCLYRFKEWLLGDLLAGISVGLVQIPQGAFFLVSALTINVLTLHPFNNGHLLLGTFLKEDFSDPLFFTAYNQSLSVVASTTFLTGIIQVGYESPSL</sequence>
<evidence type="ECO:0000313" key="1">
    <source>
        <dbReference type="EMBL" id="EPQ17343.1"/>
    </source>
</evidence>
<keyword evidence="2" id="KW-1185">Reference proteome</keyword>
<dbReference type="GO" id="GO:0055085">
    <property type="term" value="P:transmembrane transport"/>
    <property type="evidence" value="ECO:0007669"/>
    <property type="project" value="InterPro"/>
</dbReference>
<protein>
    <submittedName>
        <fullName evidence="1">Testis anion transporter 1</fullName>
    </submittedName>
</protein>
<dbReference type="AlphaFoldDB" id="S7Q211"/>
<reference evidence="1 2" key="1">
    <citation type="journal article" date="2013" name="Nat. Commun.">
        <title>Genome analysis reveals insights into physiology and longevity of the Brandt's bat Myotis brandtii.</title>
        <authorList>
            <person name="Seim I."/>
            <person name="Fang X."/>
            <person name="Xiong Z."/>
            <person name="Lobanov A.V."/>
            <person name="Huang Z."/>
            <person name="Ma S."/>
            <person name="Feng Y."/>
            <person name="Turanov A.A."/>
            <person name="Zhu Y."/>
            <person name="Lenz T.L."/>
            <person name="Gerashchenko M.V."/>
            <person name="Fan D."/>
            <person name="Hee Yim S."/>
            <person name="Yao X."/>
            <person name="Jordan D."/>
            <person name="Xiong Y."/>
            <person name="Ma Y."/>
            <person name="Lyapunov A.N."/>
            <person name="Chen G."/>
            <person name="Kulakova O.I."/>
            <person name="Sun Y."/>
            <person name="Lee S.G."/>
            <person name="Bronson R.T."/>
            <person name="Moskalev A.A."/>
            <person name="Sunyaev S.R."/>
            <person name="Zhang G."/>
            <person name="Krogh A."/>
            <person name="Wang J."/>
            <person name="Gladyshev V.N."/>
        </authorList>
    </citation>
    <scope>NUCLEOTIDE SEQUENCE [LARGE SCALE GENOMIC DNA]</scope>
</reference>
<dbReference type="GO" id="GO:0016020">
    <property type="term" value="C:membrane"/>
    <property type="evidence" value="ECO:0007669"/>
    <property type="project" value="InterPro"/>
</dbReference>
<gene>
    <name evidence="1" type="ORF">D623_10017742</name>
</gene>
<dbReference type="EMBL" id="KE164353">
    <property type="protein sequence ID" value="EPQ17343.1"/>
    <property type="molecule type" value="Genomic_DNA"/>
</dbReference>
<name>S7Q211_MYOBR</name>
<accession>S7Q211</accession>
<evidence type="ECO:0000313" key="2">
    <source>
        <dbReference type="Proteomes" id="UP000052978"/>
    </source>
</evidence>